<dbReference type="SUPFAM" id="SSF46934">
    <property type="entry name" value="UBA-like"/>
    <property type="match status" value="1"/>
</dbReference>
<dbReference type="EMBL" id="CAJNNV010002333">
    <property type="protein sequence ID" value="CAE8587024.1"/>
    <property type="molecule type" value="Genomic_DNA"/>
</dbReference>
<dbReference type="Proteomes" id="UP000654075">
    <property type="component" value="Unassembled WGS sequence"/>
</dbReference>
<sequence>MASSGSRYVVELPPGNAFIRCMIGTWKGSEEEHDGLSVQEETLELEANGTFRHQVGHNFALGNSGRRGERSGSSSEGSWRLVGVKNLGADVDAVGDHELHFEGQAGGPAPLVRKLVVCGANPRVNGFLGYTCRLYPSKEPRAAAENDVEEDDVEEAVEYEEDEEAEGEEERIEIEPDEAAVQQIAEVTGRSLDECLAALLEENCNTEAAISRLLDNDSQPQPARAVSSSQAGPATVSSTMAEVLALERGNTTEGRAQVLALERGNTTEGRAQDVLDVEDPQHAQSFAEPSTPEQQ</sequence>
<feature type="region of interest" description="Disordered" evidence="1">
    <location>
        <begin position="261"/>
        <end position="295"/>
    </location>
</feature>
<name>A0A813DL80_POLGL</name>
<dbReference type="OrthoDB" id="474976at2759"/>
<feature type="non-terminal residue" evidence="2">
    <location>
        <position position="295"/>
    </location>
</feature>
<protein>
    <submittedName>
        <fullName evidence="2">Uncharacterized protein</fullName>
    </submittedName>
</protein>
<feature type="region of interest" description="Disordered" evidence="1">
    <location>
        <begin position="216"/>
        <end position="236"/>
    </location>
</feature>
<comment type="caution">
    <text evidence="2">The sequence shown here is derived from an EMBL/GenBank/DDBJ whole genome shotgun (WGS) entry which is preliminary data.</text>
</comment>
<gene>
    <name evidence="2" type="ORF">PGLA1383_LOCUS5867</name>
</gene>
<dbReference type="AlphaFoldDB" id="A0A813DL80"/>
<organism evidence="2 3">
    <name type="scientific">Polarella glacialis</name>
    <name type="common">Dinoflagellate</name>
    <dbReference type="NCBI Taxonomy" id="89957"/>
    <lineage>
        <taxon>Eukaryota</taxon>
        <taxon>Sar</taxon>
        <taxon>Alveolata</taxon>
        <taxon>Dinophyceae</taxon>
        <taxon>Suessiales</taxon>
        <taxon>Suessiaceae</taxon>
        <taxon>Polarella</taxon>
    </lineage>
</organism>
<evidence type="ECO:0000256" key="1">
    <source>
        <dbReference type="SAM" id="MobiDB-lite"/>
    </source>
</evidence>
<evidence type="ECO:0000313" key="2">
    <source>
        <dbReference type="EMBL" id="CAE8587024.1"/>
    </source>
</evidence>
<accession>A0A813DL80</accession>
<dbReference type="Gene3D" id="1.10.8.10">
    <property type="entry name" value="DNA helicase RuvA subunit, C-terminal domain"/>
    <property type="match status" value="1"/>
</dbReference>
<evidence type="ECO:0000313" key="3">
    <source>
        <dbReference type="Proteomes" id="UP000654075"/>
    </source>
</evidence>
<proteinExistence type="predicted"/>
<dbReference type="InterPro" id="IPR009060">
    <property type="entry name" value="UBA-like_sf"/>
</dbReference>
<keyword evidence="3" id="KW-1185">Reference proteome</keyword>
<reference evidence="2" key="1">
    <citation type="submission" date="2021-02" db="EMBL/GenBank/DDBJ databases">
        <authorList>
            <person name="Dougan E. K."/>
            <person name="Rhodes N."/>
            <person name="Thang M."/>
            <person name="Chan C."/>
        </authorList>
    </citation>
    <scope>NUCLEOTIDE SEQUENCE</scope>
</reference>
<feature type="compositionally biased region" description="Polar residues" evidence="1">
    <location>
        <begin position="282"/>
        <end position="295"/>
    </location>
</feature>